<reference evidence="2 3" key="1">
    <citation type="journal article" date="2014" name="Genome Announc.">
        <title>Trypanosoma cruzi Clone Dm28c Draft Genome Sequence.</title>
        <authorList>
            <person name="Grisard E.C."/>
            <person name="Teixeira S.M."/>
            <person name="de Almeida L.G."/>
            <person name="Stoco P.H."/>
            <person name="Gerber A.L."/>
            <person name="Talavera-Lopez C."/>
            <person name="Lima O.C."/>
            <person name="Andersson B."/>
            <person name="de Vasconcelos A.T."/>
        </authorList>
    </citation>
    <scope>NUCLEOTIDE SEQUENCE [LARGE SCALE GENOMIC DNA]</scope>
    <source>
        <strain evidence="2 3">Dm28c</strain>
    </source>
</reference>
<keyword evidence="1" id="KW-1133">Transmembrane helix</keyword>
<sequence length="83" mass="9923">MCGHTEGRTVERHLNIFSILFSDKICRQFLEQHGSWVLFLCGFSFSFIFFFSFLLSLFFLFLFKSVRGGRVKMIFLFIFIIFL</sequence>
<feature type="transmembrane region" description="Helical" evidence="1">
    <location>
        <begin position="37"/>
        <end position="63"/>
    </location>
</feature>
<name>V5AL85_TRYCR</name>
<dbReference type="VEuPathDB" id="TriTrypDB:TCDM_10976"/>
<proteinExistence type="predicted"/>
<organism evidence="2 3">
    <name type="scientific">Trypanosoma cruzi Dm28c</name>
    <dbReference type="NCBI Taxonomy" id="1416333"/>
    <lineage>
        <taxon>Eukaryota</taxon>
        <taxon>Discoba</taxon>
        <taxon>Euglenozoa</taxon>
        <taxon>Kinetoplastea</taxon>
        <taxon>Metakinetoplastina</taxon>
        <taxon>Trypanosomatida</taxon>
        <taxon>Trypanosomatidae</taxon>
        <taxon>Trypanosoma</taxon>
        <taxon>Schizotrypanum</taxon>
    </lineage>
</organism>
<keyword evidence="1" id="KW-0812">Transmembrane</keyword>
<evidence type="ECO:0000313" key="3">
    <source>
        <dbReference type="Proteomes" id="UP000017861"/>
    </source>
</evidence>
<evidence type="ECO:0000313" key="2">
    <source>
        <dbReference type="EMBL" id="ESS61445.1"/>
    </source>
</evidence>
<evidence type="ECO:0000256" key="1">
    <source>
        <dbReference type="SAM" id="Phobius"/>
    </source>
</evidence>
<accession>V5AL85</accession>
<dbReference type="EMBL" id="AYLP01000287">
    <property type="protein sequence ID" value="ESS61445.1"/>
    <property type="molecule type" value="Genomic_DNA"/>
</dbReference>
<comment type="caution">
    <text evidence="2">The sequence shown here is derived from an EMBL/GenBank/DDBJ whole genome shotgun (WGS) entry which is preliminary data.</text>
</comment>
<gene>
    <name evidence="2" type="ORF">TCDM_10976</name>
</gene>
<protein>
    <submittedName>
        <fullName evidence="2">Uncharacterized protein</fullName>
    </submittedName>
</protein>
<dbReference type="AlphaFoldDB" id="V5AL85"/>
<keyword evidence="1" id="KW-0472">Membrane</keyword>
<dbReference type="Proteomes" id="UP000017861">
    <property type="component" value="Unassembled WGS sequence"/>
</dbReference>